<feature type="compositionally biased region" description="Basic residues" evidence="1">
    <location>
        <begin position="82"/>
        <end position="91"/>
    </location>
</feature>
<dbReference type="AlphaFoldDB" id="A0A375BIM5"/>
<evidence type="ECO:0000256" key="1">
    <source>
        <dbReference type="SAM" id="MobiDB-lite"/>
    </source>
</evidence>
<protein>
    <submittedName>
        <fullName evidence="2">Uncharacterized protein</fullName>
    </submittedName>
</protein>
<feature type="region of interest" description="Disordered" evidence="1">
    <location>
        <begin position="68"/>
        <end position="91"/>
    </location>
</feature>
<gene>
    <name evidence="2" type="ORF">CBM2587_A160026</name>
</gene>
<organism evidence="2">
    <name type="scientific">Cupriavidus taiwanensis</name>
    <dbReference type="NCBI Taxonomy" id="164546"/>
    <lineage>
        <taxon>Bacteria</taxon>
        <taxon>Pseudomonadati</taxon>
        <taxon>Pseudomonadota</taxon>
        <taxon>Betaproteobacteria</taxon>
        <taxon>Burkholderiales</taxon>
        <taxon>Burkholderiaceae</taxon>
        <taxon>Cupriavidus</taxon>
    </lineage>
</organism>
<sequence length="91" mass="10765">MYARRAVSSGRFFLAAKTLRPSSVNRQVLYVVARYNIQQFNSMPWPRHEIGLSFARYVELQHRHLRRGWPCPGHGRPSPRPTMHRGPHRQF</sequence>
<dbReference type="Proteomes" id="UP000256780">
    <property type="component" value="Chromosome CBM2587_a"/>
</dbReference>
<dbReference type="EMBL" id="OFSQ01000008">
    <property type="protein sequence ID" value="SOY46149.1"/>
    <property type="molecule type" value="Genomic_DNA"/>
</dbReference>
<accession>A0A375BIM5</accession>
<reference evidence="2" key="1">
    <citation type="submission" date="2018-01" db="EMBL/GenBank/DDBJ databases">
        <authorList>
            <person name="Clerissi C."/>
        </authorList>
    </citation>
    <scope>NUCLEOTIDE SEQUENCE</scope>
    <source>
        <strain evidence="2">Cupriavidus sp. LMG 19464</strain>
    </source>
</reference>
<evidence type="ECO:0000313" key="2">
    <source>
        <dbReference type="EMBL" id="SOY46149.1"/>
    </source>
</evidence>
<name>A0A375BIM5_9BURK</name>
<comment type="caution">
    <text evidence="2">The sequence shown here is derived from an EMBL/GenBank/DDBJ whole genome shotgun (WGS) entry which is preliminary data.</text>
</comment>
<proteinExistence type="predicted"/>